<dbReference type="SMART" id="SM00344">
    <property type="entry name" value="HTH_ASNC"/>
    <property type="match status" value="1"/>
</dbReference>
<keyword evidence="3" id="KW-0804">Transcription</keyword>
<evidence type="ECO:0000259" key="4">
    <source>
        <dbReference type="PROSITE" id="PS50956"/>
    </source>
</evidence>
<dbReference type="Pfam" id="PF01037">
    <property type="entry name" value="AsnC_trans_reg"/>
    <property type="match status" value="1"/>
</dbReference>
<dbReference type="InterPro" id="IPR036388">
    <property type="entry name" value="WH-like_DNA-bd_sf"/>
</dbReference>
<dbReference type="AlphaFoldDB" id="A0A382HSJ6"/>
<dbReference type="PRINTS" id="PR00033">
    <property type="entry name" value="HTHASNC"/>
</dbReference>
<dbReference type="Gene3D" id="1.10.10.10">
    <property type="entry name" value="Winged helix-like DNA-binding domain superfamily/Winged helix DNA-binding domain"/>
    <property type="match status" value="1"/>
</dbReference>
<dbReference type="GO" id="GO:0043565">
    <property type="term" value="F:sequence-specific DNA binding"/>
    <property type="evidence" value="ECO:0007669"/>
    <property type="project" value="InterPro"/>
</dbReference>
<dbReference type="Gene3D" id="3.30.70.920">
    <property type="match status" value="1"/>
</dbReference>
<protein>
    <recommendedName>
        <fullName evidence="4">HTH asnC-type domain-containing protein</fullName>
    </recommendedName>
</protein>
<dbReference type="GO" id="GO:0043200">
    <property type="term" value="P:response to amino acid"/>
    <property type="evidence" value="ECO:0007669"/>
    <property type="project" value="TreeGrafter"/>
</dbReference>
<proteinExistence type="predicted"/>
<sequence>MKLDKIDRNILKELQKSGRESASHIAEKNGVSVPTVTERIRKLQDSGVILGFQAIVDPSAVGLDVAAIITIISGSSQYYKEVTAAAEETQEVIQCFSTTGNGSHTLLITTKNSNTLEDLLRTIQSWPGVIRTETQIILSSYKTGTTIPIPEEQ</sequence>
<dbReference type="Pfam" id="PF13412">
    <property type="entry name" value="HTH_24"/>
    <property type="match status" value="1"/>
</dbReference>
<accession>A0A382HSJ6</accession>
<dbReference type="InterPro" id="IPR019888">
    <property type="entry name" value="Tscrpt_reg_AsnC-like"/>
</dbReference>
<name>A0A382HSJ6_9ZZZZ</name>
<dbReference type="InterPro" id="IPR000485">
    <property type="entry name" value="AsnC-type_HTH_dom"/>
</dbReference>
<reference evidence="5" key="1">
    <citation type="submission" date="2018-05" db="EMBL/GenBank/DDBJ databases">
        <authorList>
            <person name="Lanie J.A."/>
            <person name="Ng W.-L."/>
            <person name="Kazmierczak K.M."/>
            <person name="Andrzejewski T.M."/>
            <person name="Davidsen T.M."/>
            <person name="Wayne K.J."/>
            <person name="Tettelin H."/>
            <person name="Glass J.I."/>
            <person name="Rusch D."/>
            <person name="Podicherti R."/>
            <person name="Tsui H.-C.T."/>
            <person name="Winkler M.E."/>
        </authorList>
    </citation>
    <scope>NUCLEOTIDE SEQUENCE</scope>
</reference>
<keyword evidence="1" id="KW-0805">Transcription regulation</keyword>
<organism evidence="5">
    <name type="scientific">marine metagenome</name>
    <dbReference type="NCBI Taxonomy" id="408172"/>
    <lineage>
        <taxon>unclassified sequences</taxon>
        <taxon>metagenomes</taxon>
        <taxon>ecological metagenomes</taxon>
    </lineage>
</organism>
<dbReference type="EMBL" id="UINC01063063">
    <property type="protein sequence ID" value="SVB90288.1"/>
    <property type="molecule type" value="Genomic_DNA"/>
</dbReference>
<dbReference type="GO" id="GO:0005829">
    <property type="term" value="C:cytosol"/>
    <property type="evidence" value="ECO:0007669"/>
    <property type="project" value="TreeGrafter"/>
</dbReference>
<dbReference type="InterPro" id="IPR019887">
    <property type="entry name" value="Tscrpt_reg_AsnC/Lrp_C"/>
</dbReference>
<evidence type="ECO:0000256" key="1">
    <source>
        <dbReference type="ARBA" id="ARBA00023015"/>
    </source>
</evidence>
<dbReference type="PROSITE" id="PS50956">
    <property type="entry name" value="HTH_ASNC_2"/>
    <property type="match status" value="1"/>
</dbReference>
<evidence type="ECO:0000256" key="2">
    <source>
        <dbReference type="ARBA" id="ARBA00023125"/>
    </source>
</evidence>
<dbReference type="PANTHER" id="PTHR30154">
    <property type="entry name" value="LEUCINE-RESPONSIVE REGULATORY PROTEIN"/>
    <property type="match status" value="1"/>
</dbReference>
<dbReference type="PANTHER" id="PTHR30154:SF53">
    <property type="entry name" value="HTH-TYPE TRANSCRIPTIONAL REGULATOR LRPC"/>
    <property type="match status" value="1"/>
</dbReference>
<feature type="domain" description="HTH asnC-type" evidence="4">
    <location>
        <begin position="3"/>
        <end position="64"/>
    </location>
</feature>
<evidence type="ECO:0000313" key="5">
    <source>
        <dbReference type="EMBL" id="SVB90288.1"/>
    </source>
</evidence>
<dbReference type="CDD" id="cd00090">
    <property type="entry name" value="HTH_ARSR"/>
    <property type="match status" value="1"/>
</dbReference>
<dbReference type="SUPFAM" id="SSF46785">
    <property type="entry name" value="Winged helix' DNA-binding domain"/>
    <property type="match status" value="1"/>
</dbReference>
<evidence type="ECO:0000256" key="3">
    <source>
        <dbReference type="ARBA" id="ARBA00023163"/>
    </source>
</evidence>
<dbReference type="InterPro" id="IPR011991">
    <property type="entry name" value="ArsR-like_HTH"/>
</dbReference>
<gene>
    <name evidence="5" type="ORF">METZ01_LOCUS243142</name>
</gene>
<dbReference type="InterPro" id="IPR036390">
    <property type="entry name" value="WH_DNA-bd_sf"/>
</dbReference>
<dbReference type="InterPro" id="IPR011008">
    <property type="entry name" value="Dimeric_a/b-barrel"/>
</dbReference>
<keyword evidence="2" id="KW-0238">DNA-binding</keyword>
<dbReference type="SUPFAM" id="SSF54909">
    <property type="entry name" value="Dimeric alpha+beta barrel"/>
    <property type="match status" value="1"/>
</dbReference>